<sequence>MPLGRWKTVTHPDIADVVIDDVLQALADPTRRRIVRMLAADGDRPCGSFGLDVAPSTLSHHFKTLRNAGLIRQFDSGRQRMNTLRLTELDTRFPGLVQSILDHAEPETEEYNPCHRSPSREFSPSRSAPG</sequence>
<accession>A0ABV8KZT4</accession>
<dbReference type="InterPro" id="IPR036388">
    <property type="entry name" value="WH-like_DNA-bd_sf"/>
</dbReference>
<feature type="domain" description="HTH arsR-type" evidence="5">
    <location>
        <begin position="11"/>
        <end position="108"/>
    </location>
</feature>
<dbReference type="SUPFAM" id="SSF46785">
    <property type="entry name" value="Winged helix' DNA-binding domain"/>
    <property type="match status" value="1"/>
</dbReference>
<dbReference type="PRINTS" id="PR00778">
    <property type="entry name" value="HTHARSR"/>
</dbReference>
<dbReference type="SMART" id="SM00418">
    <property type="entry name" value="HTH_ARSR"/>
    <property type="match status" value="1"/>
</dbReference>
<organism evidence="6 7">
    <name type="scientific">Nocardia rhizosphaerae</name>
    <dbReference type="NCBI Taxonomy" id="1691571"/>
    <lineage>
        <taxon>Bacteria</taxon>
        <taxon>Bacillati</taxon>
        <taxon>Actinomycetota</taxon>
        <taxon>Actinomycetes</taxon>
        <taxon>Mycobacteriales</taxon>
        <taxon>Nocardiaceae</taxon>
        <taxon>Nocardia</taxon>
    </lineage>
</organism>
<evidence type="ECO:0000313" key="6">
    <source>
        <dbReference type="EMBL" id="MFC4123991.1"/>
    </source>
</evidence>
<feature type="compositionally biased region" description="Low complexity" evidence="4">
    <location>
        <begin position="120"/>
        <end position="130"/>
    </location>
</feature>
<name>A0ABV8KZT4_9NOCA</name>
<keyword evidence="1" id="KW-0805">Transcription regulation</keyword>
<dbReference type="InterPro" id="IPR036390">
    <property type="entry name" value="WH_DNA-bd_sf"/>
</dbReference>
<protein>
    <submittedName>
        <fullName evidence="6">ArsR/SmtB family transcription factor</fullName>
    </submittedName>
</protein>
<dbReference type="InterPro" id="IPR011991">
    <property type="entry name" value="ArsR-like_HTH"/>
</dbReference>
<keyword evidence="7" id="KW-1185">Reference proteome</keyword>
<evidence type="ECO:0000313" key="7">
    <source>
        <dbReference type="Proteomes" id="UP001595767"/>
    </source>
</evidence>
<keyword evidence="2" id="KW-0238">DNA-binding</keyword>
<gene>
    <name evidence="6" type="ORF">ACFOW8_03500</name>
</gene>
<dbReference type="Proteomes" id="UP001595767">
    <property type="component" value="Unassembled WGS sequence"/>
</dbReference>
<dbReference type="Gene3D" id="1.10.10.10">
    <property type="entry name" value="Winged helix-like DNA-binding domain superfamily/Winged helix DNA-binding domain"/>
    <property type="match status" value="1"/>
</dbReference>
<proteinExistence type="predicted"/>
<dbReference type="RefSeq" id="WP_378545310.1">
    <property type="nucleotide sequence ID" value="NZ_JBHSBA010000003.1"/>
</dbReference>
<dbReference type="PROSITE" id="PS50987">
    <property type="entry name" value="HTH_ARSR_2"/>
    <property type="match status" value="1"/>
</dbReference>
<dbReference type="Pfam" id="PF01022">
    <property type="entry name" value="HTH_5"/>
    <property type="match status" value="1"/>
</dbReference>
<dbReference type="PANTHER" id="PTHR33154:SF12">
    <property type="entry name" value="TRANSCRIPTIONAL REGULATORY PROTEIN"/>
    <property type="match status" value="1"/>
</dbReference>
<dbReference type="PANTHER" id="PTHR33154">
    <property type="entry name" value="TRANSCRIPTIONAL REGULATOR, ARSR FAMILY"/>
    <property type="match status" value="1"/>
</dbReference>
<dbReference type="EMBL" id="JBHSBA010000003">
    <property type="protein sequence ID" value="MFC4123991.1"/>
    <property type="molecule type" value="Genomic_DNA"/>
</dbReference>
<keyword evidence="3" id="KW-0804">Transcription</keyword>
<evidence type="ECO:0000256" key="2">
    <source>
        <dbReference type="ARBA" id="ARBA00023125"/>
    </source>
</evidence>
<evidence type="ECO:0000256" key="3">
    <source>
        <dbReference type="ARBA" id="ARBA00023163"/>
    </source>
</evidence>
<dbReference type="InterPro" id="IPR001845">
    <property type="entry name" value="HTH_ArsR_DNA-bd_dom"/>
</dbReference>
<dbReference type="InterPro" id="IPR051081">
    <property type="entry name" value="HTH_MetalResp_TranReg"/>
</dbReference>
<feature type="region of interest" description="Disordered" evidence="4">
    <location>
        <begin position="102"/>
        <end position="130"/>
    </location>
</feature>
<reference evidence="7" key="1">
    <citation type="journal article" date="2019" name="Int. J. Syst. Evol. Microbiol.">
        <title>The Global Catalogue of Microorganisms (GCM) 10K type strain sequencing project: providing services to taxonomists for standard genome sequencing and annotation.</title>
        <authorList>
            <consortium name="The Broad Institute Genomics Platform"/>
            <consortium name="The Broad Institute Genome Sequencing Center for Infectious Disease"/>
            <person name="Wu L."/>
            <person name="Ma J."/>
        </authorList>
    </citation>
    <scope>NUCLEOTIDE SEQUENCE [LARGE SCALE GENOMIC DNA]</scope>
    <source>
        <strain evidence="7">CGMCC 4.7204</strain>
    </source>
</reference>
<evidence type="ECO:0000256" key="1">
    <source>
        <dbReference type="ARBA" id="ARBA00023015"/>
    </source>
</evidence>
<evidence type="ECO:0000256" key="4">
    <source>
        <dbReference type="SAM" id="MobiDB-lite"/>
    </source>
</evidence>
<dbReference type="CDD" id="cd00090">
    <property type="entry name" value="HTH_ARSR"/>
    <property type="match status" value="1"/>
</dbReference>
<comment type="caution">
    <text evidence="6">The sequence shown here is derived from an EMBL/GenBank/DDBJ whole genome shotgun (WGS) entry which is preliminary data.</text>
</comment>
<evidence type="ECO:0000259" key="5">
    <source>
        <dbReference type="PROSITE" id="PS50987"/>
    </source>
</evidence>